<dbReference type="KEGG" id="mlac:CP520_01405"/>
<dbReference type="RefSeq" id="WP_096862702.1">
    <property type="nucleotide sequence ID" value="NZ_CP023668.1"/>
</dbReference>
<dbReference type="InterPro" id="IPR013766">
    <property type="entry name" value="Thioredoxin_domain"/>
</dbReference>
<gene>
    <name evidence="5" type="ORF">CP520_01405</name>
</gene>
<dbReference type="Gene3D" id="3.40.30.10">
    <property type="entry name" value="Glutaredoxin"/>
    <property type="match status" value="1"/>
</dbReference>
<dbReference type="AlphaFoldDB" id="A0A291IRN8"/>
<sequence>MTQVLDNYNIKELTGKNGLVIFFFPRAKSADCSIEIEVFNHKLKDIQNLGFNVVGISTDKKEANEEFAKAHDLNYPLISDEHKTITKQFNDLTTVIRDGKEIERALRTTYLVDPSGKILATLPDVNAITAASDTINKIKELQES</sequence>
<keyword evidence="3" id="KW-0676">Redox-active center</keyword>
<dbReference type="OrthoDB" id="9812811at2"/>
<dbReference type="Pfam" id="PF00578">
    <property type="entry name" value="AhpC-TSA"/>
    <property type="match status" value="1"/>
</dbReference>
<evidence type="ECO:0000256" key="3">
    <source>
        <dbReference type="ARBA" id="ARBA00023284"/>
    </source>
</evidence>
<keyword evidence="1" id="KW-0560">Oxidoreductase</keyword>
<evidence type="ECO:0000313" key="5">
    <source>
        <dbReference type="EMBL" id="ATG97414.1"/>
    </source>
</evidence>
<dbReference type="InterPro" id="IPR036249">
    <property type="entry name" value="Thioredoxin-like_sf"/>
</dbReference>
<dbReference type="PANTHER" id="PTHR43110">
    <property type="entry name" value="THIOL PEROXIDASE"/>
    <property type="match status" value="1"/>
</dbReference>
<dbReference type="Proteomes" id="UP000232227">
    <property type="component" value="Chromosome"/>
</dbReference>
<dbReference type="GO" id="GO:0004601">
    <property type="term" value="F:peroxidase activity"/>
    <property type="evidence" value="ECO:0007669"/>
    <property type="project" value="UniProtKB-KW"/>
</dbReference>
<evidence type="ECO:0000256" key="1">
    <source>
        <dbReference type="ARBA" id="ARBA00022559"/>
    </source>
</evidence>
<keyword evidence="6" id="KW-1185">Reference proteome</keyword>
<reference evidence="5 6" key="1">
    <citation type="submission" date="2017-09" db="EMBL/GenBank/DDBJ databases">
        <title>SPAdes assembly of the Mesoplasma lactucae genome.</title>
        <authorList>
            <person name="Knight T.F."/>
            <person name="Rubinstein R."/>
            <person name="Citino T."/>
        </authorList>
    </citation>
    <scope>NUCLEOTIDE SEQUENCE [LARGE SCALE GENOMIC DNA]</scope>
    <source>
        <strain evidence="5 6">831-C4</strain>
    </source>
</reference>
<protein>
    <recommendedName>
        <fullName evidence="4">Thioredoxin domain-containing protein</fullName>
    </recommendedName>
</protein>
<dbReference type="PROSITE" id="PS51352">
    <property type="entry name" value="THIOREDOXIN_2"/>
    <property type="match status" value="1"/>
</dbReference>
<accession>A0A291IRN8</accession>
<dbReference type="SUPFAM" id="SSF52833">
    <property type="entry name" value="Thioredoxin-like"/>
    <property type="match status" value="1"/>
</dbReference>
<dbReference type="InterPro" id="IPR000866">
    <property type="entry name" value="AhpC/TSA"/>
</dbReference>
<evidence type="ECO:0000313" key="6">
    <source>
        <dbReference type="Proteomes" id="UP000232227"/>
    </source>
</evidence>
<dbReference type="EMBL" id="CP023668">
    <property type="protein sequence ID" value="ATG97414.1"/>
    <property type="molecule type" value="Genomic_DNA"/>
</dbReference>
<keyword evidence="1" id="KW-0575">Peroxidase</keyword>
<name>A0A291IRN8_9MOLU</name>
<evidence type="ECO:0000259" key="4">
    <source>
        <dbReference type="PROSITE" id="PS51352"/>
    </source>
</evidence>
<dbReference type="InterPro" id="IPR050455">
    <property type="entry name" value="Tpx_Peroxidase_subfamily"/>
</dbReference>
<organism evidence="5 6">
    <name type="scientific">Mesoplasma lactucae ATCC 49193</name>
    <dbReference type="NCBI Taxonomy" id="81460"/>
    <lineage>
        <taxon>Bacteria</taxon>
        <taxon>Bacillati</taxon>
        <taxon>Mycoplasmatota</taxon>
        <taxon>Mollicutes</taxon>
        <taxon>Entomoplasmatales</taxon>
        <taxon>Entomoplasmataceae</taxon>
        <taxon>Mesoplasma</taxon>
    </lineage>
</organism>
<feature type="domain" description="Thioredoxin" evidence="4">
    <location>
        <begin position="1"/>
        <end position="143"/>
    </location>
</feature>
<evidence type="ECO:0000256" key="2">
    <source>
        <dbReference type="ARBA" id="ARBA00022862"/>
    </source>
</evidence>
<proteinExistence type="predicted"/>
<dbReference type="PANTHER" id="PTHR43110:SF1">
    <property type="entry name" value="THIOL PEROXIDASE"/>
    <property type="match status" value="1"/>
</dbReference>
<keyword evidence="2" id="KW-0049">Antioxidant</keyword>